<feature type="transmembrane region" description="Helical" evidence="1">
    <location>
        <begin position="169"/>
        <end position="192"/>
    </location>
</feature>
<dbReference type="EMBL" id="PZZN01000001">
    <property type="protein sequence ID" value="PTM47285.1"/>
    <property type="molecule type" value="Genomic_DNA"/>
</dbReference>
<feature type="transmembrane region" description="Helical" evidence="1">
    <location>
        <begin position="30"/>
        <end position="51"/>
    </location>
</feature>
<accession>A0A2T4YTZ9</accession>
<comment type="cofactor">
    <cofactor evidence="1">
        <name>Fe(2+)</name>
        <dbReference type="ChEBI" id="CHEBI:29033"/>
    </cofactor>
</comment>
<evidence type="ECO:0000313" key="2">
    <source>
        <dbReference type="EMBL" id="PTM47285.1"/>
    </source>
</evidence>
<keyword evidence="1" id="KW-0812">Transmembrane</keyword>
<feature type="transmembrane region" description="Helical" evidence="1">
    <location>
        <begin position="141"/>
        <end position="163"/>
    </location>
</feature>
<feature type="transmembrane region" description="Helical" evidence="1">
    <location>
        <begin position="58"/>
        <end position="76"/>
    </location>
</feature>
<organism evidence="2 3">
    <name type="scientific">Sphingomonas aerolata</name>
    <dbReference type="NCBI Taxonomy" id="185951"/>
    <lineage>
        <taxon>Bacteria</taxon>
        <taxon>Pseudomonadati</taxon>
        <taxon>Pseudomonadota</taxon>
        <taxon>Alphaproteobacteria</taxon>
        <taxon>Sphingomonadales</taxon>
        <taxon>Sphingomonadaceae</taxon>
        <taxon>Sphingomonas</taxon>
    </lineage>
</organism>
<keyword evidence="1" id="KW-1003">Cell membrane</keyword>
<dbReference type="HAMAP" id="MF_02093">
    <property type="entry name" value="Beta_carotene_diox"/>
    <property type="match status" value="1"/>
</dbReference>
<dbReference type="Pfam" id="PF15461">
    <property type="entry name" value="BCD"/>
    <property type="match status" value="1"/>
</dbReference>
<comment type="catalytic activity">
    <reaction evidence="1">
        <text>all-trans-beta-carotene + O2 = 2 all-trans-retinal</text>
        <dbReference type="Rhea" id="RHEA:32887"/>
        <dbReference type="ChEBI" id="CHEBI:15379"/>
        <dbReference type="ChEBI" id="CHEBI:17579"/>
        <dbReference type="ChEBI" id="CHEBI:17898"/>
        <dbReference type="EC" id="1.13.11.63"/>
    </reaction>
</comment>
<evidence type="ECO:0000256" key="1">
    <source>
        <dbReference type="HAMAP-Rule" id="MF_02093"/>
    </source>
</evidence>
<keyword evidence="1" id="KW-0223">Dioxygenase</keyword>
<dbReference type="GO" id="GO:0004497">
    <property type="term" value="F:monooxygenase activity"/>
    <property type="evidence" value="ECO:0007669"/>
    <property type="project" value="UniProtKB-KW"/>
</dbReference>
<keyword evidence="1" id="KW-0560">Oxidoreductase</keyword>
<dbReference type="NCBIfam" id="TIGR03753">
    <property type="entry name" value="blh_monoox"/>
    <property type="match status" value="1"/>
</dbReference>
<comment type="function">
    <text evidence="1">Catalyzes the cleavage of beta-carotene at its central double bond (15,15') to yield two molecules of all-trans-retinal.</text>
</comment>
<dbReference type="AlphaFoldDB" id="A0A2T4YTZ9"/>
<feature type="transmembrane region" description="Helical" evidence="1">
    <location>
        <begin position="242"/>
        <end position="264"/>
    </location>
</feature>
<feature type="transmembrane region" description="Helical" evidence="1">
    <location>
        <begin position="107"/>
        <end position="129"/>
    </location>
</feature>
<keyword evidence="1" id="KW-0472">Membrane</keyword>
<keyword evidence="2" id="KW-0503">Monooxygenase</keyword>
<dbReference type="GO" id="GO:0003834">
    <property type="term" value="F:beta-carotene 15,15'-dioxygenase activity"/>
    <property type="evidence" value="ECO:0007669"/>
    <property type="project" value="UniProtKB-EC"/>
</dbReference>
<proteinExistence type="inferred from homology"/>
<dbReference type="Proteomes" id="UP000240996">
    <property type="component" value="Unassembled WGS sequence"/>
</dbReference>
<gene>
    <name evidence="2" type="ORF">C8J24_0677</name>
</gene>
<name>A0A2T4YTZ9_9SPHN</name>
<feature type="transmembrane region" description="Helical" evidence="1">
    <location>
        <begin position="213"/>
        <end position="236"/>
    </location>
</feature>
<keyword evidence="1" id="KW-0479">Metal-binding</keyword>
<dbReference type="RefSeq" id="WP_107930288.1">
    <property type="nucleotide sequence ID" value="NZ_PZZN01000001.1"/>
</dbReference>
<evidence type="ECO:0000313" key="3">
    <source>
        <dbReference type="Proteomes" id="UP000240996"/>
    </source>
</evidence>
<keyword evidence="3" id="KW-1185">Reference proteome</keyword>
<keyword evidence="1" id="KW-0408">Iron</keyword>
<dbReference type="GO" id="GO:0016121">
    <property type="term" value="P:carotene catabolic process"/>
    <property type="evidence" value="ECO:0007669"/>
    <property type="project" value="UniProtKB-UniRule"/>
</dbReference>
<comment type="similarity">
    <text evidence="1">Belongs to the Brp/Blh beta-carotene diooxygenase family.</text>
</comment>
<comment type="subcellular location">
    <subcellularLocation>
        <location evidence="1">Cell membrane</location>
        <topology evidence="1">Multi-pass membrane protein</topology>
    </subcellularLocation>
</comment>
<dbReference type="InterPro" id="IPR022270">
    <property type="entry name" value="Blh_diox"/>
</dbReference>
<protein>
    <recommendedName>
        <fullName evidence="1">Probable beta-carotene 15,15'-dioxygenase</fullName>
        <ecNumber evidence="1">1.13.11.63</ecNumber>
    </recommendedName>
</protein>
<dbReference type="GO" id="GO:0005886">
    <property type="term" value="C:plasma membrane"/>
    <property type="evidence" value="ECO:0007669"/>
    <property type="project" value="UniProtKB-SubCell"/>
</dbReference>
<sequence>MTRRAPALGWGLLLAGALVASFCVLTVQLAFAALAVGVVGMAHGASDLAIVEHRRRPAFLMLYVSALFVCLMWWIVDPAIALPAFLLASAVHFGLEDAPASRPFERIARGISLVATPATLHAASLARILDLAGVRESGAPAMVSILAVAGGVAAACLVIIGAARHDRRLLAGTTALLILPPLVGFSVGFLVLHAVPQTKERRDRLRCVTTIMYLRATGPILVLAVLLVGIVGGVLLRWDPSGVRSLFAGVAALAMPHLLVTPYFDRVVGRPGSMGLPRAHRDVVRAHVLE</sequence>
<reference evidence="2 3" key="1">
    <citation type="submission" date="2018-04" db="EMBL/GenBank/DDBJ databases">
        <title>Genomic Encyclopedia of Type Strains, Phase III (KMG-III): the genomes of soil and plant-associated and newly described type strains.</title>
        <authorList>
            <person name="Whitman W."/>
        </authorList>
    </citation>
    <scope>NUCLEOTIDE SEQUENCE [LARGE SCALE GENOMIC DNA]</scope>
    <source>
        <strain evidence="2 3">NW12</strain>
    </source>
</reference>
<dbReference type="GO" id="GO:0010436">
    <property type="term" value="F:carotenoid dioxygenase activity"/>
    <property type="evidence" value="ECO:0007669"/>
    <property type="project" value="UniProtKB-UniRule"/>
</dbReference>
<comment type="caution">
    <text evidence="2">The sequence shown here is derived from an EMBL/GenBank/DDBJ whole genome shotgun (WGS) entry which is preliminary data.</text>
</comment>
<dbReference type="EC" id="1.13.11.63" evidence="1"/>
<dbReference type="GO" id="GO:0005506">
    <property type="term" value="F:iron ion binding"/>
    <property type="evidence" value="ECO:0007669"/>
    <property type="project" value="UniProtKB-UniRule"/>
</dbReference>
<comment type="caution">
    <text evidence="1">Lacks conserved residue(s) required for the propagation of feature annotation.</text>
</comment>
<keyword evidence="1" id="KW-1133">Transmembrane helix</keyword>